<evidence type="ECO:0008006" key="3">
    <source>
        <dbReference type="Google" id="ProtNLM"/>
    </source>
</evidence>
<reference evidence="2" key="1">
    <citation type="journal article" date="2019" name="Int. J. Syst. Evol. Microbiol.">
        <title>The Global Catalogue of Microorganisms (GCM) 10K type strain sequencing project: providing services to taxonomists for standard genome sequencing and annotation.</title>
        <authorList>
            <consortium name="The Broad Institute Genomics Platform"/>
            <consortium name="The Broad Institute Genome Sequencing Center for Infectious Disease"/>
            <person name="Wu L."/>
            <person name="Ma J."/>
        </authorList>
    </citation>
    <scope>NUCLEOTIDE SEQUENCE [LARGE SCALE GENOMIC DNA]</scope>
    <source>
        <strain evidence="2">JCM 18532</strain>
    </source>
</reference>
<keyword evidence="2" id="KW-1185">Reference proteome</keyword>
<accession>A0ABP8Y842</accession>
<evidence type="ECO:0000313" key="2">
    <source>
        <dbReference type="Proteomes" id="UP001499882"/>
    </source>
</evidence>
<organism evidence="1 2">
    <name type="scientific">Nocardioides endophyticus</name>
    <dbReference type="NCBI Taxonomy" id="1353775"/>
    <lineage>
        <taxon>Bacteria</taxon>
        <taxon>Bacillati</taxon>
        <taxon>Actinomycetota</taxon>
        <taxon>Actinomycetes</taxon>
        <taxon>Propionibacteriales</taxon>
        <taxon>Nocardioidaceae</taxon>
        <taxon>Nocardioides</taxon>
    </lineage>
</organism>
<name>A0ABP8Y842_9ACTN</name>
<dbReference type="EMBL" id="BAABKN010000003">
    <property type="protein sequence ID" value="GAA4723186.1"/>
    <property type="molecule type" value="Genomic_DNA"/>
</dbReference>
<gene>
    <name evidence="1" type="ORF">GCM10023350_01730</name>
</gene>
<evidence type="ECO:0000313" key="1">
    <source>
        <dbReference type="EMBL" id="GAA4723186.1"/>
    </source>
</evidence>
<proteinExistence type="predicted"/>
<protein>
    <recommendedName>
        <fullName evidence="3">Insertion element protein</fullName>
    </recommendedName>
</protein>
<dbReference type="Proteomes" id="UP001499882">
    <property type="component" value="Unassembled WGS sequence"/>
</dbReference>
<comment type="caution">
    <text evidence="1">The sequence shown here is derived from an EMBL/GenBank/DDBJ whole genome shotgun (WGS) entry which is preliminary data.</text>
</comment>
<sequence>MSERAIPFHCPFCGEEDLRPHEVVSETGEISSPHGTWECRGCLRAFSLKMLGLIRPSGAQRGTQS</sequence>